<dbReference type="EMBL" id="JARGEI010000028">
    <property type="protein sequence ID" value="KAJ8706790.1"/>
    <property type="molecule type" value="Genomic_DNA"/>
</dbReference>
<gene>
    <name evidence="2" type="ORF">PYW07_012867</name>
    <name evidence="3" type="ORF">PYW07_012868</name>
    <name evidence="4" type="ORF">PYW07_012869</name>
    <name evidence="5" type="ORF">PYW07_012870</name>
    <name evidence="6" type="ORF">PYW07_012871</name>
</gene>
<dbReference type="EMBL" id="JARGEI010000028">
    <property type="protein sequence ID" value="KAJ8706793.1"/>
    <property type="molecule type" value="Genomic_DNA"/>
</dbReference>
<dbReference type="Proteomes" id="UP001231518">
    <property type="component" value="Chromosome 30"/>
</dbReference>
<dbReference type="AlphaFoldDB" id="A0AAD8DLP7"/>
<evidence type="ECO:0000313" key="7">
    <source>
        <dbReference type="Proteomes" id="UP001231518"/>
    </source>
</evidence>
<evidence type="ECO:0000313" key="5">
    <source>
        <dbReference type="EMBL" id="KAJ8706792.1"/>
    </source>
</evidence>
<dbReference type="EMBL" id="JARGEI010000028">
    <property type="protein sequence ID" value="KAJ8706791.1"/>
    <property type="molecule type" value="Genomic_DNA"/>
</dbReference>
<evidence type="ECO:0000256" key="1">
    <source>
        <dbReference type="SAM" id="MobiDB-lite"/>
    </source>
</evidence>
<evidence type="ECO:0000313" key="3">
    <source>
        <dbReference type="EMBL" id="KAJ8706790.1"/>
    </source>
</evidence>
<feature type="compositionally biased region" description="Basic and acidic residues" evidence="1">
    <location>
        <begin position="248"/>
        <end position="264"/>
    </location>
</feature>
<evidence type="ECO:0000313" key="6">
    <source>
        <dbReference type="EMBL" id="KAJ8706793.1"/>
    </source>
</evidence>
<reference evidence="4" key="1">
    <citation type="submission" date="2023-03" db="EMBL/GenBank/DDBJ databases">
        <title>Chromosome-level genomes of two armyworms, Mythimna separata and Mythimna loreyi, provide insights into the biosynthesis and reception of sex pheromones.</title>
        <authorList>
            <person name="Zhao H."/>
        </authorList>
    </citation>
    <scope>NUCLEOTIDE SEQUENCE</scope>
    <source>
        <strain evidence="4">BeijingLab</strain>
        <tissue evidence="4">Pupa</tissue>
    </source>
</reference>
<dbReference type="EMBL" id="JARGEI010000028">
    <property type="protein sequence ID" value="KAJ8706789.1"/>
    <property type="molecule type" value="Genomic_DNA"/>
</dbReference>
<evidence type="ECO:0000313" key="4">
    <source>
        <dbReference type="EMBL" id="KAJ8706791.1"/>
    </source>
</evidence>
<keyword evidence="7" id="KW-1185">Reference proteome</keyword>
<proteinExistence type="predicted"/>
<feature type="region of interest" description="Disordered" evidence="1">
    <location>
        <begin position="1"/>
        <end position="42"/>
    </location>
</feature>
<sequence>MIKFGQLPSNADGREATASRRSFSGLPGPLGQGEHADSFSVARVRPRTSKGITDLLLLNLVRLEAAGPSKKNFNTSPMYRPSQTTRLAVSSNRITRELYGDERCRHVATLHAWNETPCARRYYRPRTASAQPRSTDSRATTVHAKPFSTSVLQGLAGVFATTTKICTDGGSKRAHAQTLLRSPPRTSYSLRLNDVTKNVAHAPLDGVYHPLRAALSSNPTLRRVPLAAILRRYGPGTLYGKTAPFKTNLDRSDRDEKAEPPEHHISRRLNNGGIQCWASFLFARRY</sequence>
<name>A0AAD8DLP7_MYTSE</name>
<accession>A0AAD8DLP7</accession>
<protein>
    <submittedName>
        <fullName evidence="4">Uncharacterized protein</fullName>
    </submittedName>
</protein>
<evidence type="ECO:0000313" key="2">
    <source>
        <dbReference type="EMBL" id="KAJ8706789.1"/>
    </source>
</evidence>
<dbReference type="EMBL" id="JARGEI010000028">
    <property type="protein sequence ID" value="KAJ8706792.1"/>
    <property type="molecule type" value="Genomic_DNA"/>
</dbReference>
<organism evidence="4 7">
    <name type="scientific">Mythimna separata</name>
    <name type="common">Oriental armyworm</name>
    <name type="synonym">Pseudaletia separata</name>
    <dbReference type="NCBI Taxonomy" id="271217"/>
    <lineage>
        <taxon>Eukaryota</taxon>
        <taxon>Metazoa</taxon>
        <taxon>Ecdysozoa</taxon>
        <taxon>Arthropoda</taxon>
        <taxon>Hexapoda</taxon>
        <taxon>Insecta</taxon>
        <taxon>Pterygota</taxon>
        <taxon>Neoptera</taxon>
        <taxon>Endopterygota</taxon>
        <taxon>Lepidoptera</taxon>
        <taxon>Glossata</taxon>
        <taxon>Ditrysia</taxon>
        <taxon>Noctuoidea</taxon>
        <taxon>Noctuidae</taxon>
        <taxon>Noctuinae</taxon>
        <taxon>Hadenini</taxon>
        <taxon>Mythimna</taxon>
    </lineage>
</organism>
<feature type="region of interest" description="Disordered" evidence="1">
    <location>
        <begin position="241"/>
        <end position="267"/>
    </location>
</feature>
<comment type="caution">
    <text evidence="4">The sequence shown here is derived from an EMBL/GenBank/DDBJ whole genome shotgun (WGS) entry which is preliminary data.</text>
</comment>